<name>A0A1I7I7C3_9FLAO</name>
<dbReference type="InterPro" id="IPR002364">
    <property type="entry name" value="Quin_OxRdtase/zeta-crystal_CS"/>
</dbReference>
<gene>
    <name evidence="2" type="ORF">SAMN05216480_11377</name>
</gene>
<dbReference type="InterPro" id="IPR036291">
    <property type="entry name" value="NAD(P)-bd_dom_sf"/>
</dbReference>
<dbReference type="InterPro" id="IPR011032">
    <property type="entry name" value="GroES-like_sf"/>
</dbReference>
<dbReference type="Gene3D" id="3.90.180.10">
    <property type="entry name" value="Medium-chain alcohol dehydrogenases, catalytic domain"/>
    <property type="match status" value="1"/>
</dbReference>
<sequence length="315" mass="34247">MKAVILPEFGGIENLKYTDVETPKLKINEILIKIEAIGINPVDAKARQGKAFAAKMKYVEFPIILGKDVAGTVVALGNDVTDFEIGDRVFGIPNQPGFAKTYAEYVATPTQNMVKIPDGISFEAAAASPVAALTALQALSETIQLSKDDSVLIHAGAGGVGHFAIQYAKYIGAHVTASSSKKNKKFILETLGAEAHIDYKKVDYKAYEDEYDVVLDLVGLHSIDDSILVTRPGGDVLCVPSNSFELFLEKVQHKPVNGHTVMMHADKTWMQKLAELLEQEILVPHVSESYSLSEMQAVHKQIETGATRGKIIVKP</sequence>
<dbReference type="AlphaFoldDB" id="A0A1I7I7C3"/>
<dbReference type="PANTHER" id="PTHR44013">
    <property type="entry name" value="ZINC-TYPE ALCOHOL DEHYDROGENASE-LIKE PROTEIN C16A3.02C"/>
    <property type="match status" value="1"/>
</dbReference>
<dbReference type="SUPFAM" id="SSF51735">
    <property type="entry name" value="NAD(P)-binding Rossmann-fold domains"/>
    <property type="match status" value="1"/>
</dbReference>
<dbReference type="STRING" id="1224947.SAMN05216480_11377"/>
<dbReference type="InterPro" id="IPR013154">
    <property type="entry name" value="ADH-like_N"/>
</dbReference>
<dbReference type="PROSITE" id="PS01162">
    <property type="entry name" value="QOR_ZETA_CRYSTAL"/>
    <property type="match status" value="1"/>
</dbReference>
<evidence type="ECO:0000313" key="3">
    <source>
        <dbReference type="Proteomes" id="UP000199138"/>
    </source>
</evidence>
<dbReference type="Pfam" id="PF13602">
    <property type="entry name" value="ADH_zinc_N_2"/>
    <property type="match status" value="1"/>
</dbReference>
<dbReference type="Proteomes" id="UP000199138">
    <property type="component" value="Unassembled WGS sequence"/>
</dbReference>
<dbReference type="GO" id="GO:0008270">
    <property type="term" value="F:zinc ion binding"/>
    <property type="evidence" value="ECO:0007669"/>
    <property type="project" value="InterPro"/>
</dbReference>
<dbReference type="InterPro" id="IPR052733">
    <property type="entry name" value="Chloroplast_QOR"/>
</dbReference>
<reference evidence="3" key="1">
    <citation type="submission" date="2016-10" db="EMBL/GenBank/DDBJ databases">
        <authorList>
            <person name="Varghese N."/>
            <person name="Submissions S."/>
        </authorList>
    </citation>
    <scope>NUCLEOTIDE SEQUENCE [LARGE SCALE GENOMIC DNA]</scope>
    <source>
        <strain evidence="3">CGMCC 1.12333</strain>
    </source>
</reference>
<dbReference type="InterPro" id="IPR020843">
    <property type="entry name" value="ER"/>
</dbReference>
<evidence type="ECO:0000313" key="2">
    <source>
        <dbReference type="EMBL" id="SFU68847.1"/>
    </source>
</evidence>
<feature type="domain" description="Enoyl reductase (ER)" evidence="1">
    <location>
        <begin position="10"/>
        <end position="313"/>
    </location>
</feature>
<dbReference type="EMBL" id="FPBK01000013">
    <property type="protein sequence ID" value="SFU68847.1"/>
    <property type="molecule type" value="Genomic_DNA"/>
</dbReference>
<dbReference type="CDD" id="cd05289">
    <property type="entry name" value="MDR_like_2"/>
    <property type="match status" value="1"/>
</dbReference>
<dbReference type="RefSeq" id="WP_093026004.1">
    <property type="nucleotide sequence ID" value="NZ_FPBK01000013.1"/>
</dbReference>
<dbReference type="SMART" id="SM00829">
    <property type="entry name" value="PKS_ER"/>
    <property type="match status" value="1"/>
</dbReference>
<dbReference type="SUPFAM" id="SSF50129">
    <property type="entry name" value="GroES-like"/>
    <property type="match status" value="1"/>
</dbReference>
<proteinExistence type="predicted"/>
<dbReference type="PANTHER" id="PTHR44013:SF1">
    <property type="entry name" value="ZINC-TYPE ALCOHOL DEHYDROGENASE-LIKE PROTEIN C16A3.02C"/>
    <property type="match status" value="1"/>
</dbReference>
<evidence type="ECO:0000259" key="1">
    <source>
        <dbReference type="SMART" id="SM00829"/>
    </source>
</evidence>
<keyword evidence="3" id="KW-1185">Reference proteome</keyword>
<dbReference type="OrthoDB" id="9787435at2"/>
<protein>
    <submittedName>
        <fullName evidence="2">NADPH:quinone reductase</fullName>
    </submittedName>
</protein>
<dbReference type="Gene3D" id="3.40.50.720">
    <property type="entry name" value="NAD(P)-binding Rossmann-like Domain"/>
    <property type="match status" value="1"/>
</dbReference>
<organism evidence="2 3">
    <name type="scientific">Pustulibacterium marinum</name>
    <dbReference type="NCBI Taxonomy" id="1224947"/>
    <lineage>
        <taxon>Bacteria</taxon>
        <taxon>Pseudomonadati</taxon>
        <taxon>Bacteroidota</taxon>
        <taxon>Flavobacteriia</taxon>
        <taxon>Flavobacteriales</taxon>
        <taxon>Flavobacteriaceae</taxon>
        <taxon>Pustulibacterium</taxon>
    </lineage>
</organism>
<dbReference type="Pfam" id="PF08240">
    <property type="entry name" value="ADH_N"/>
    <property type="match status" value="1"/>
</dbReference>
<accession>A0A1I7I7C3</accession>
<dbReference type="GO" id="GO:0016491">
    <property type="term" value="F:oxidoreductase activity"/>
    <property type="evidence" value="ECO:0007669"/>
    <property type="project" value="InterPro"/>
</dbReference>